<dbReference type="Proteomes" id="UP000199754">
    <property type="component" value="Plasmid pSMR1-6"/>
</dbReference>
<feature type="region of interest" description="Disordered" evidence="1">
    <location>
        <begin position="1"/>
        <end position="51"/>
    </location>
</feature>
<protein>
    <submittedName>
        <fullName evidence="2">Uncharacterized protein</fullName>
    </submittedName>
</protein>
<evidence type="ECO:0000313" key="2">
    <source>
        <dbReference type="EMBL" id="ASM75681.1"/>
    </source>
</evidence>
<proteinExistence type="predicted"/>
<organism evidence="2 3">
    <name type="scientific">Pseudosulfitobacter pseudonitzschiae</name>
    <dbReference type="NCBI Taxonomy" id="1402135"/>
    <lineage>
        <taxon>Bacteria</taxon>
        <taxon>Pseudomonadati</taxon>
        <taxon>Pseudomonadota</taxon>
        <taxon>Alphaproteobacteria</taxon>
        <taxon>Rhodobacterales</taxon>
        <taxon>Roseobacteraceae</taxon>
        <taxon>Pseudosulfitobacter</taxon>
    </lineage>
</organism>
<reference evidence="2 3" key="1">
    <citation type="submission" date="2017-07" db="EMBL/GenBank/DDBJ databases">
        <title>Genome Sequence of Sulfitobacter pseudonitzschiae Strain SMR1 Isolated from a culture of the Diatom Skeletonema marinoi.</title>
        <authorList>
            <person name="Topel M."/>
            <person name="Pinder M.I.M."/>
            <person name="Johansson O.N."/>
            <person name="Kourtchenko O."/>
            <person name="Godhe A."/>
            <person name="Clarke A.K."/>
        </authorList>
    </citation>
    <scope>NUCLEOTIDE SEQUENCE [LARGE SCALE GENOMIC DNA]</scope>
    <source>
        <strain evidence="2 3">SMR1</strain>
        <plasmid evidence="2 3">pSMR1-6</plasmid>
    </source>
</reference>
<dbReference type="AlphaFoldDB" id="A0A221K9I9"/>
<dbReference type="EMBL" id="CP022421">
    <property type="protein sequence ID" value="ASM75681.1"/>
    <property type="molecule type" value="Genomic_DNA"/>
</dbReference>
<gene>
    <name evidence="2" type="ORF">SULPSESMR1_03638</name>
</gene>
<dbReference type="KEGG" id="spse:SULPSESMR1_03638"/>
<keyword evidence="3" id="KW-1185">Reference proteome</keyword>
<feature type="compositionally biased region" description="Gly residues" evidence="1">
    <location>
        <begin position="1"/>
        <end position="11"/>
    </location>
</feature>
<keyword evidence="2" id="KW-0614">Plasmid</keyword>
<geneLocation type="plasmid" evidence="2 3">
    <name>pSMR1-6</name>
</geneLocation>
<name>A0A221K9I9_9RHOB</name>
<evidence type="ECO:0000313" key="3">
    <source>
        <dbReference type="Proteomes" id="UP000199754"/>
    </source>
</evidence>
<evidence type="ECO:0000256" key="1">
    <source>
        <dbReference type="SAM" id="MobiDB-lite"/>
    </source>
</evidence>
<accession>A0A221K9I9</accession>
<sequence>MANQGKGGGGYRSAKSGRYVTKAYGKSHPRTTVLEAPGKSGSTGGSYRSAVSGRFVTAKYGKANPKTTVRER</sequence>